<proteinExistence type="predicted"/>
<dbReference type="Proteomes" id="UP000039046">
    <property type="component" value="Unassembled WGS sequence"/>
</dbReference>
<feature type="domain" description="Heterokaryon incompatibility" evidence="1">
    <location>
        <begin position="42"/>
        <end position="207"/>
    </location>
</feature>
<keyword evidence="3" id="KW-1185">Reference proteome</keyword>
<gene>
    <name evidence="2" type="ORF">VHEMI06814</name>
</gene>
<protein>
    <recommendedName>
        <fullName evidence="1">Heterokaryon incompatibility domain-containing protein</fullName>
    </recommendedName>
</protein>
<dbReference type="STRING" id="1531966.A0A0A1T1M7"/>
<organism evidence="2 3">
    <name type="scientific">[Torrubiella] hemipterigena</name>
    <dbReference type="NCBI Taxonomy" id="1531966"/>
    <lineage>
        <taxon>Eukaryota</taxon>
        <taxon>Fungi</taxon>
        <taxon>Dikarya</taxon>
        <taxon>Ascomycota</taxon>
        <taxon>Pezizomycotina</taxon>
        <taxon>Sordariomycetes</taxon>
        <taxon>Hypocreomycetidae</taxon>
        <taxon>Hypocreales</taxon>
        <taxon>Clavicipitaceae</taxon>
        <taxon>Clavicipitaceae incertae sedis</taxon>
        <taxon>'Torrubiella' clade</taxon>
    </lineage>
</organism>
<name>A0A0A1T1M7_9HYPO</name>
<dbReference type="PANTHER" id="PTHR24148:SF73">
    <property type="entry name" value="HET DOMAIN PROTEIN (AFU_ORTHOLOGUE AFUA_8G01020)"/>
    <property type="match status" value="1"/>
</dbReference>
<dbReference type="EMBL" id="CDHN01000003">
    <property type="protein sequence ID" value="CEJ91076.1"/>
    <property type="molecule type" value="Genomic_DNA"/>
</dbReference>
<dbReference type="OrthoDB" id="4932447at2759"/>
<reference evidence="2 3" key="1">
    <citation type="journal article" date="2015" name="Genome Announc.">
        <title>Draft Genome Sequence and Gene Annotation of the Entomopathogenic Fungus Verticillium hemipterigenum.</title>
        <authorList>
            <person name="Horn F."/>
            <person name="Habel A."/>
            <person name="Scharf D.H."/>
            <person name="Dworschak J."/>
            <person name="Brakhage A.A."/>
            <person name="Guthke R."/>
            <person name="Hertweck C."/>
            <person name="Linde J."/>
        </authorList>
    </citation>
    <scope>NUCLEOTIDE SEQUENCE [LARGE SCALE GENOMIC DNA]</scope>
</reference>
<dbReference type="InterPro" id="IPR052895">
    <property type="entry name" value="HetReg/Transcr_Mod"/>
</dbReference>
<dbReference type="Pfam" id="PF26639">
    <property type="entry name" value="Het-6_barrel"/>
    <property type="match status" value="1"/>
</dbReference>
<dbReference type="HOGENOM" id="CLU_004184_7_3_1"/>
<sequence>MAYDYPKLSTHQVRVLELQPSDSWDEPISCHLTIQLIEDRPYEALSYVWGKADIYTAQIRCQDNEDASTAGPLTIGANLATALKAYRLPHTARRLWVDAICIKQQDVLERQSQVRMMGSIFRNASQVLCWLGAFQNPSVDEQVARVAITTLLQFNNDPNGELKQIQSLIHRGERTANQADAELTRAWHAIKTFFDLEYFHRAWIIQEIGLAQLAVMSWGRSDIQILWKDVARFVLFLDDNGASVINHLSLKSWVCNHVNLVWSNDPLGKPIYDFVEVLHWARVHLSTDARDYVYSLLGHPSAIIEDVPLIEPRYTISTEEVYTDLAKNVIQRTDRLHILAFVDHDENQHLLDLPSWVPDWHALNLVAPLRYPTFAAAKEFDAIKIHSAATPNMTLLEIEGYLIDSIVAYTSIVNPNELTITTREAEDQKTTPFLIDHIYEKLVLDIESTPAPSTEDFMNAVCSMLTGAHRENSPAASDDRLYLQRADFAAYVLEYNKLRPTNETSSFYATFSDQDKQTVQNLASSGSAEQYVQDMTWTSMCRRVFRTSNGSIGLGPRIMSKDDIVIVTKGSKYPLVLREVNRQYRLVGGGLLYGFMDGEAERLAQAGKFTLQTFILY</sequence>
<dbReference type="PANTHER" id="PTHR24148">
    <property type="entry name" value="ANKYRIN REPEAT DOMAIN-CONTAINING PROTEIN 39 HOMOLOG-RELATED"/>
    <property type="match status" value="1"/>
</dbReference>
<dbReference type="InterPro" id="IPR010730">
    <property type="entry name" value="HET"/>
</dbReference>
<evidence type="ECO:0000259" key="1">
    <source>
        <dbReference type="Pfam" id="PF06985"/>
    </source>
</evidence>
<dbReference type="AlphaFoldDB" id="A0A0A1T1M7"/>
<accession>A0A0A1T1M7</accession>
<evidence type="ECO:0000313" key="3">
    <source>
        <dbReference type="Proteomes" id="UP000039046"/>
    </source>
</evidence>
<dbReference type="Pfam" id="PF06985">
    <property type="entry name" value="HET"/>
    <property type="match status" value="1"/>
</dbReference>
<evidence type="ECO:0000313" key="2">
    <source>
        <dbReference type="EMBL" id="CEJ91076.1"/>
    </source>
</evidence>